<evidence type="ECO:0000256" key="1">
    <source>
        <dbReference type="SAM" id="Phobius"/>
    </source>
</evidence>
<name>A0A5M3WLD7_9ACTN</name>
<dbReference type="InterPro" id="IPR025403">
    <property type="entry name" value="TgpA-like_C"/>
</dbReference>
<feature type="domain" description="Protein-glutamine gamma-glutamyltransferase-like C-terminal" evidence="2">
    <location>
        <begin position="125"/>
        <end position="193"/>
    </location>
</feature>
<evidence type="ECO:0000313" key="4">
    <source>
        <dbReference type="Proteomes" id="UP000331127"/>
    </source>
</evidence>
<keyword evidence="1" id="KW-1133">Transmembrane helix</keyword>
<protein>
    <recommendedName>
        <fullName evidence="2">Protein-glutamine gamma-glutamyltransferase-like C-terminal domain-containing protein</fullName>
    </recommendedName>
</protein>
<evidence type="ECO:0000313" key="3">
    <source>
        <dbReference type="EMBL" id="GES09300.1"/>
    </source>
</evidence>
<comment type="caution">
    <text evidence="3">The sequence shown here is derived from an EMBL/GenBank/DDBJ whole genome shotgun (WGS) entry which is preliminary data.</text>
</comment>
<organism evidence="3 4">
    <name type="scientific">Acrocarpospora macrocephala</name>
    <dbReference type="NCBI Taxonomy" id="150177"/>
    <lineage>
        <taxon>Bacteria</taxon>
        <taxon>Bacillati</taxon>
        <taxon>Actinomycetota</taxon>
        <taxon>Actinomycetes</taxon>
        <taxon>Streptosporangiales</taxon>
        <taxon>Streptosporangiaceae</taxon>
        <taxon>Acrocarpospora</taxon>
    </lineage>
</organism>
<dbReference type="RefSeq" id="WP_155354844.1">
    <property type="nucleotide sequence ID" value="NZ_BAAAHL010000035.1"/>
</dbReference>
<proteinExistence type="predicted"/>
<keyword evidence="4" id="KW-1185">Reference proteome</keyword>
<gene>
    <name evidence="3" type="ORF">Amac_028960</name>
</gene>
<sequence length="206" mass="22165">MTGWDVPVDLGREAAREAAIRELADPAYPKESWTDRLLGWAAEWIDNLLRAAGQVPGGWLALVVLALIVVGLAVLLLRTATRATRAASGAAVLYDERIRSAAEHRAAADQHAQRQEWAAAVRERLRAIARDLEERTIVAPQPGRTADEFAAEAGAALPEFQADLAAAARHFDDVTYGEAPGTQGGYALLAALDERLQRARPMLVAG</sequence>
<keyword evidence="1" id="KW-0812">Transmembrane</keyword>
<evidence type="ECO:0000259" key="2">
    <source>
        <dbReference type="Pfam" id="PF13559"/>
    </source>
</evidence>
<dbReference type="Proteomes" id="UP000331127">
    <property type="component" value="Unassembled WGS sequence"/>
</dbReference>
<accession>A0A5M3WLD7</accession>
<dbReference type="OrthoDB" id="3389322at2"/>
<reference evidence="3 4" key="1">
    <citation type="submission" date="2019-10" db="EMBL/GenBank/DDBJ databases">
        <title>Whole genome shotgun sequence of Acrocarpospora macrocephala NBRC 16266.</title>
        <authorList>
            <person name="Ichikawa N."/>
            <person name="Kimura A."/>
            <person name="Kitahashi Y."/>
            <person name="Komaki H."/>
            <person name="Oguchi A."/>
        </authorList>
    </citation>
    <scope>NUCLEOTIDE SEQUENCE [LARGE SCALE GENOMIC DNA]</scope>
    <source>
        <strain evidence="3 4">NBRC 16266</strain>
    </source>
</reference>
<dbReference type="EMBL" id="BLAE01000014">
    <property type="protein sequence ID" value="GES09300.1"/>
    <property type="molecule type" value="Genomic_DNA"/>
</dbReference>
<dbReference type="Pfam" id="PF13559">
    <property type="entry name" value="DUF4129"/>
    <property type="match status" value="1"/>
</dbReference>
<keyword evidence="1" id="KW-0472">Membrane</keyword>
<feature type="transmembrane region" description="Helical" evidence="1">
    <location>
        <begin position="57"/>
        <end position="77"/>
    </location>
</feature>
<dbReference type="AlphaFoldDB" id="A0A5M3WLD7"/>